<comment type="caution">
    <text evidence="1">The sequence shown here is derived from an EMBL/GenBank/DDBJ whole genome shotgun (WGS) entry which is preliminary data.</text>
</comment>
<dbReference type="AlphaFoldDB" id="A0A2U2MQY7"/>
<dbReference type="Proteomes" id="UP000245753">
    <property type="component" value="Unassembled WGS sequence"/>
</dbReference>
<gene>
    <name evidence="1" type="ORF">DF200_08505</name>
</gene>
<reference evidence="1 2" key="1">
    <citation type="journal article" date="2018" name="Int. J. Syst. Evol. Microbiol.">
        <title>Bifidobacterium catulorum sp. nov., a novel taxon from the faeces of the baby common marmoset (Callithrix jacchus).</title>
        <authorList>
            <person name="Modesto M."/>
            <person name="Michelini S."/>
            <person name="Oki K."/>
            <person name="Biavati B."/>
            <person name="Watanabe K."/>
            <person name="Mattarelli P."/>
        </authorList>
    </citation>
    <scope>NUCLEOTIDE SEQUENCE [LARGE SCALE GENOMIC DNA]</scope>
    <source>
        <strain evidence="1 2">MRM 8.19</strain>
    </source>
</reference>
<organism evidence="1 2">
    <name type="scientific">Bifidobacterium catulorum</name>
    <dbReference type="NCBI Taxonomy" id="1630173"/>
    <lineage>
        <taxon>Bacteria</taxon>
        <taxon>Bacillati</taxon>
        <taxon>Actinomycetota</taxon>
        <taxon>Actinomycetes</taxon>
        <taxon>Bifidobacteriales</taxon>
        <taxon>Bifidobacteriaceae</taxon>
        <taxon>Bifidobacterium</taxon>
    </lineage>
</organism>
<accession>A0A2U2MQY7</accession>
<protein>
    <submittedName>
        <fullName evidence="1">Uncharacterized protein</fullName>
    </submittedName>
</protein>
<proteinExistence type="predicted"/>
<evidence type="ECO:0000313" key="1">
    <source>
        <dbReference type="EMBL" id="PWG59267.1"/>
    </source>
</evidence>
<evidence type="ECO:0000313" key="2">
    <source>
        <dbReference type="Proteomes" id="UP000245753"/>
    </source>
</evidence>
<keyword evidence="2" id="KW-1185">Reference proteome</keyword>
<dbReference type="EMBL" id="QFFN01000028">
    <property type="protein sequence ID" value="PWG59267.1"/>
    <property type="molecule type" value="Genomic_DNA"/>
</dbReference>
<sequence>MVCAIAVIVCVVGGAVLMYGQVVGRRDSQTRGIVATETFIAKTTVSNYSGITAIEFTGYSYDLSGYTSYIGKVNGVDRIWYVGGRPGASRNLQNSSGGLKDMGAYNEGWLGGDRSSGARLRASAIPLSDDMLDGVKVVYSTTELK</sequence>
<name>A0A2U2MQY7_9BIFI</name>